<dbReference type="GO" id="GO:0019005">
    <property type="term" value="C:SCF ubiquitin ligase complex"/>
    <property type="evidence" value="ECO:0007669"/>
    <property type="project" value="TreeGrafter"/>
</dbReference>
<keyword evidence="4" id="KW-1185">Reference proteome</keyword>
<dbReference type="InterPro" id="IPR006553">
    <property type="entry name" value="Leu-rich_rpt_Cys-con_subtyp"/>
</dbReference>
<accession>A0AAW1KKH7</accession>
<organism evidence="3 4">
    <name type="scientific">Popillia japonica</name>
    <name type="common">Japanese beetle</name>
    <dbReference type="NCBI Taxonomy" id="7064"/>
    <lineage>
        <taxon>Eukaryota</taxon>
        <taxon>Metazoa</taxon>
        <taxon>Ecdysozoa</taxon>
        <taxon>Arthropoda</taxon>
        <taxon>Hexapoda</taxon>
        <taxon>Insecta</taxon>
        <taxon>Pterygota</taxon>
        <taxon>Neoptera</taxon>
        <taxon>Endopterygota</taxon>
        <taxon>Coleoptera</taxon>
        <taxon>Polyphaga</taxon>
        <taxon>Scarabaeiformia</taxon>
        <taxon>Scarabaeidae</taxon>
        <taxon>Rutelinae</taxon>
        <taxon>Popillia</taxon>
    </lineage>
</organism>
<dbReference type="GO" id="GO:0031146">
    <property type="term" value="P:SCF-dependent proteasomal ubiquitin-dependent protein catabolic process"/>
    <property type="evidence" value="ECO:0007669"/>
    <property type="project" value="TreeGrafter"/>
</dbReference>
<dbReference type="Proteomes" id="UP001458880">
    <property type="component" value="Unassembled WGS sequence"/>
</dbReference>
<dbReference type="SUPFAM" id="SSF52047">
    <property type="entry name" value="RNI-like"/>
    <property type="match status" value="1"/>
</dbReference>
<reference evidence="3 4" key="1">
    <citation type="journal article" date="2024" name="BMC Genomics">
        <title>De novo assembly and annotation of Popillia japonica's genome with initial clues to its potential as an invasive pest.</title>
        <authorList>
            <person name="Cucini C."/>
            <person name="Boschi S."/>
            <person name="Funari R."/>
            <person name="Cardaioli E."/>
            <person name="Iannotti N."/>
            <person name="Marturano G."/>
            <person name="Paoli F."/>
            <person name="Bruttini M."/>
            <person name="Carapelli A."/>
            <person name="Frati F."/>
            <person name="Nardi F."/>
        </authorList>
    </citation>
    <scope>NUCLEOTIDE SEQUENCE [LARGE SCALE GENOMIC DNA]</scope>
    <source>
        <strain evidence="3">DMR45628</strain>
    </source>
</reference>
<dbReference type="PANTHER" id="PTHR13318:SF95">
    <property type="entry name" value="F-BOX PROTEIN YLR352W"/>
    <property type="match status" value="1"/>
</dbReference>
<dbReference type="SUPFAM" id="SSF81383">
    <property type="entry name" value="F-box domain"/>
    <property type="match status" value="1"/>
</dbReference>
<dbReference type="PANTHER" id="PTHR13318">
    <property type="entry name" value="PARTNER OF PAIRED, ISOFORM B-RELATED"/>
    <property type="match status" value="1"/>
</dbReference>
<dbReference type="EMBL" id="JASPKY010000215">
    <property type="protein sequence ID" value="KAK9719895.1"/>
    <property type="molecule type" value="Genomic_DNA"/>
</dbReference>
<dbReference type="PROSITE" id="PS50181">
    <property type="entry name" value="FBOX"/>
    <property type="match status" value="1"/>
</dbReference>
<dbReference type="AlphaFoldDB" id="A0AAW1KKH7"/>
<keyword evidence="1" id="KW-0833">Ubl conjugation pathway</keyword>
<name>A0AAW1KKH7_POPJA</name>
<dbReference type="InterPro" id="IPR001810">
    <property type="entry name" value="F-box_dom"/>
</dbReference>
<dbReference type="Pfam" id="PF12937">
    <property type="entry name" value="F-box-like"/>
    <property type="match status" value="1"/>
</dbReference>
<dbReference type="Gene3D" id="3.80.10.10">
    <property type="entry name" value="Ribonuclease Inhibitor"/>
    <property type="match status" value="2"/>
</dbReference>
<feature type="domain" description="F-box" evidence="2">
    <location>
        <begin position="208"/>
        <end position="254"/>
    </location>
</feature>
<dbReference type="SMART" id="SM00256">
    <property type="entry name" value="FBOX"/>
    <property type="match status" value="1"/>
</dbReference>
<sequence length="534" mass="62189">MSNFECFAESVLDYTARYNHNMTISYGPENLTGKPVKYPDYGDCVDTYMLRKYGRWWIDSENSQKHYMTQDVEEIPSQDYVTLRFEATVIPTAVVIYETYNPGSVVRIWGRHTGEQWIILWEGKPEICPQTSRYFSPPIRQISDLINEIRLDLNHSLLTYQTALDAVLLAGKQPTSELQRKLLSSRLLTVQMDKYIKNESNCEGNLIDNVFTILPYDVIVHIFKYLDIKTLCRCAQVSKLWLSATLDPRIYSHLSLKRYWHKVDNRLLEMFMERCRALRKLDLSWCGNDNKISEEVFTRFLENSCKYLTHLSLCHSKFVTNTSLKNITHCCKDLTEIRLHDCNLDLYASSIHDDELIYILQNTPYLQHINLDMCSNLKRLDNITEIVSQCNRNLVTWSSWKIERMTAIGVRNLAKCNRLRELDLGWCFISSDPEDCLEHIAQGCKDLRRLILSRWRGVCDHLLLPIIRSCKQLTQLDLLGVYISGDICDIALVSLPKLQLLDISFCDAVKPEQVAVFKEYYPHVAIYHSLEFGV</sequence>
<comment type="caution">
    <text evidence="3">The sequence shown here is derived from an EMBL/GenBank/DDBJ whole genome shotgun (WGS) entry which is preliminary data.</text>
</comment>
<evidence type="ECO:0000313" key="4">
    <source>
        <dbReference type="Proteomes" id="UP001458880"/>
    </source>
</evidence>
<protein>
    <submittedName>
        <fullName evidence="3">F-box-like</fullName>
    </submittedName>
</protein>
<proteinExistence type="predicted"/>
<evidence type="ECO:0000313" key="3">
    <source>
        <dbReference type="EMBL" id="KAK9719895.1"/>
    </source>
</evidence>
<dbReference type="InterPro" id="IPR032675">
    <property type="entry name" value="LRR_dom_sf"/>
</dbReference>
<evidence type="ECO:0000256" key="1">
    <source>
        <dbReference type="ARBA" id="ARBA00022786"/>
    </source>
</evidence>
<evidence type="ECO:0000259" key="2">
    <source>
        <dbReference type="PROSITE" id="PS50181"/>
    </source>
</evidence>
<dbReference type="SMART" id="SM00367">
    <property type="entry name" value="LRR_CC"/>
    <property type="match status" value="4"/>
</dbReference>
<gene>
    <name evidence="3" type="ORF">QE152_g22396</name>
</gene>
<dbReference type="InterPro" id="IPR036047">
    <property type="entry name" value="F-box-like_dom_sf"/>
</dbReference>